<accession>A0A401GUI6</accession>
<name>A0A401GUI6_9APHY</name>
<evidence type="ECO:0000313" key="1">
    <source>
        <dbReference type="EMBL" id="GBE85872.1"/>
    </source>
</evidence>
<reference evidence="1 2" key="1">
    <citation type="journal article" date="2018" name="Sci. Rep.">
        <title>Genome sequence of the cauliflower mushroom Sparassis crispa (Hanabiratake) and its association with beneficial usage.</title>
        <authorList>
            <person name="Kiyama R."/>
            <person name="Furutani Y."/>
            <person name="Kawaguchi K."/>
            <person name="Nakanishi T."/>
        </authorList>
    </citation>
    <scope>NUCLEOTIDE SEQUENCE [LARGE SCALE GENOMIC DNA]</scope>
</reference>
<keyword evidence="2" id="KW-1185">Reference proteome</keyword>
<dbReference type="STRING" id="139825.A0A401GUI6"/>
<proteinExistence type="predicted"/>
<sequence>MHKERAGTIGWICSTVGWAPSVLGSGMYSATKAAMRGPLGCSCDRHLRFTETVVIPSIIAESQCRDISLSLRSIHVDLGWFRAEVCSLASVSRIADYDSVMGPIRAWLDSEIYLLLVFVIPSHSRPGFDHTQPGDPAKDAEILVDLVRGEGVAKEFPRVIGLGQDYYLGVKQACKNTLEALEEWQDVTRSTDVEPASFP</sequence>
<dbReference type="AlphaFoldDB" id="A0A401GUI6"/>
<evidence type="ECO:0000313" key="2">
    <source>
        <dbReference type="Proteomes" id="UP000287166"/>
    </source>
</evidence>
<dbReference type="GeneID" id="38782789"/>
<protein>
    <submittedName>
        <fullName evidence="1">Uncharacterized protein</fullName>
    </submittedName>
</protein>
<gene>
    <name evidence="1" type="ORF">SCP_0803940</name>
</gene>
<dbReference type="InParanoid" id="A0A401GUI6"/>
<dbReference type="OrthoDB" id="1274115at2759"/>
<dbReference type="Proteomes" id="UP000287166">
    <property type="component" value="Unassembled WGS sequence"/>
</dbReference>
<dbReference type="EMBL" id="BFAD01000008">
    <property type="protein sequence ID" value="GBE85872.1"/>
    <property type="molecule type" value="Genomic_DNA"/>
</dbReference>
<comment type="caution">
    <text evidence="1">The sequence shown here is derived from an EMBL/GenBank/DDBJ whole genome shotgun (WGS) entry which is preliminary data.</text>
</comment>
<dbReference type="RefSeq" id="XP_027616785.1">
    <property type="nucleotide sequence ID" value="XM_027760984.1"/>
</dbReference>
<organism evidence="1 2">
    <name type="scientific">Sparassis crispa</name>
    <dbReference type="NCBI Taxonomy" id="139825"/>
    <lineage>
        <taxon>Eukaryota</taxon>
        <taxon>Fungi</taxon>
        <taxon>Dikarya</taxon>
        <taxon>Basidiomycota</taxon>
        <taxon>Agaricomycotina</taxon>
        <taxon>Agaricomycetes</taxon>
        <taxon>Polyporales</taxon>
        <taxon>Sparassidaceae</taxon>
        <taxon>Sparassis</taxon>
    </lineage>
</organism>
<dbReference type="Gene3D" id="3.40.50.720">
    <property type="entry name" value="NAD(P)-binding Rossmann-like Domain"/>
    <property type="match status" value="1"/>
</dbReference>